<feature type="signal peptide" evidence="17">
    <location>
        <begin position="1"/>
        <end position="37"/>
    </location>
</feature>
<keyword evidence="11 14" id="KW-0472">Membrane</keyword>
<keyword evidence="9" id="KW-0406">Ion transport</keyword>
<dbReference type="Gene3D" id="3.55.50.30">
    <property type="match status" value="1"/>
</dbReference>
<gene>
    <name evidence="19" type="primary">fpvA1</name>
    <name evidence="19" type="ORF">PFLCHA0_c24510</name>
</gene>
<evidence type="ECO:0000256" key="1">
    <source>
        <dbReference type="ARBA" id="ARBA00004571"/>
    </source>
</evidence>
<name>A0A2C9EKN9_PSEPH</name>
<feature type="domain" description="Secretin/TonB short N-terminal" evidence="18">
    <location>
        <begin position="74"/>
        <end position="125"/>
    </location>
</feature>
<dbReference type="InterPro" id="IPR000531">
    <property type="entry name" value="Beta-barrel_TonB"/>
</dbReference>
<evidence type="ECO:0000256" key="11">
    <source>
        <dbReference type="ARBA" id="ARBA00023136"/>
    </source>
</evidence>
<dbReference type="AlphaFoldDB" id="A0A2C9EKN9"/>
<evidence type="ECO:0000256" key="14">
    <source>
        <dbReference type="PROSITE-ProRule" id="PRU01360"/>
    </source>
</evidence>
<dbReference type="SUPFAM" id="SSF56935">
    <property type="entry name" value="Porins"/>
    <property type="match status" value="1"/>
</dbReference>
<dbReference type="PROSITE" id="PS52016">
    <property type="entry name" value="TONB_DEPENDENT_REC_3"/>
    <property type="match status" value="1"/>
</dbReference>
<dbReference type="GeneID" id="57475446"/>
<dbReference type="Gene3D" id="2.40.170.20">
    <property type="entry name" value="TonB-dependent receptor, beta-barrel domain"/>
    <property type="match status" value="1"/>
</dbReference>
<dbReference type="InterPro" id="IPR012910">
    <property type="entry name" value="Plug_dom"/>
</dbReference>
<evidence type="ECO:0000259" key="18">
    <source>
        <dbReference type="SMART" id="SM00965"/>
    </source>
</evidence>
<evidence type="ECO:0000256" key="12">
    <source>
        <dbReference type="ARBA" id="ARBA00023170"/>
    </source>
</evidence>
<evidence type="ECO:0000313" key="20">
    <source>
        <dbReference type="Proteomes" id="UP000013940"/>
    </source>
</evidence>
<evidence type="ECO:0000256" key="7">
    <source>
        <dbReference type="ARBA" id="ARBA00022729"/>
    </source>
</evidence>
<dbReference type="InterPro" id="IPR036942">
    <property type="entry name" value="Beta-barrel_TonB_sf"/>
</dbReference>
<evidence type="ECO:0000256" key="2">
    <source>
        <dbReference type="ARBA" id="ARBA00009810"/>
    </source>
</evidence>
<evidence type="ECO:0000256" key="6">
    <source>
        <dbReference type="ARBA" id="ARBA00022692"/>
    </source>
</evidence>
<dbReference type="InterPro" id="IPR039426">
    <property type="entry name" value="TonB-dep_rcpt-like"/>
</dbReference>
<reference evidence="20" key="1">
    <citation type="journal article" date="2014" name="Genome Announc.">
        <title>Full-genome sequence of the plant growth-promoting bacterium Pseudomonas protegens CHA0.</title>
        <authorList>
            <person name="Jousset A."/>
            <person name="Schuldes J."/>
            <person name="Keel C."/>
            <person name="Maurhofer M."/>
            <person name="Daniel R."/>
            <person name="Scheu S."/>
            <person name="Thuermer A."/>
        </authorList>
    </citation>
    <scope>NUCLEOTIDE SEQUENCE [LARGE SCALE GENOMIC DNA]</scope>
    <source>
        <strain evidence="20">DSM 19095 / LMG 27888 / CFBP 6595 / CHA0</strain>
    </source>
</reference>
<evidence type="ECO:0000256" key="5">
    <source>
        <dbReference type="ARBA" id="ARBA00022496"/>
    </source>
</evidence>
<keyword evidence="13 14" id="KW-0998">Cell outer membrane</keyword>
<evidence type="ECO:0000256" key="15">
    <source>
        <dbReference type="PROSITE-ProRule" id="PRU10144"/>
    </source>
</evidence>
<dbReference type="FunFam" id="2.170.130.10:FF:000010">
    <property type="entry name" value="Ferripyoverdine receptor"/>
    <property type="match status" value="1"/>
</dbReference>
<dbReference type="PANTHER" id="PTHR32552:SF74">
    <property type="entry name" value="HYDROXAMATE SIDEROPHORE RECEPTOR FHUE"/>
    <property type="match status" value="1"/>
</dbReference>
<feature type="short sequence motif" description="TonB C-terminal box" evidence="15">
    <location>
        <begin position="806"/>
        <end position="823"/>
    </location>
</feature>
<dbReference type="CDD" id="cd01347">
    <property type="entry name" value="ligand_gated_channel"/>
    <property type="match status" value="1"/>
</dbReference>
<dbReference type="Gene3D" id="2.170.130.10">
    <property type="entry name" value="TonB-dependent receptor, plug domain"/>
    <property type="match status" value="1"/>
</dbReference>
<evidence type="ECO:0000256" key="3">
    <source>
        <dbReference type="ARBA" id="ARBA00022448"/>
    </source>
</evidence>
<dbReference type="Pfam" id="PF00593">
    <property type="entry name" value="TonB_dep_Rec_b-barrel"/>
    <property type="match status" value="1"/>
</dbReference>
<dbReference type="GO" id="GO:0038023">
    <property type="term" value="F:signaling receptor activity"/>
    <property type="evidence" value="ECO:0007669"/>
    <property type="project" value="InterPro"/>
</dbReference>
<dbReference type="InterPro" id="IPR037066">
    <property type="entry name" value="Plug_dom_sf"/>
</dbReference>
<proteinExistence type="inferred from homology"/>
<comment type="subcellular location">
    <subcellularLocation>
        <location evidence="1 14">Cell outer membrane</location>
        <topology evidence="1 14">Multi-pass membrane protein</topology>
    </subcellularLocation>
</comment>
<keyword evidence="5" id="KW-0410">Iron transport</keyword>
<dbReference type="EMBL" id="CP003190">
    <property type="protein sequence ID" value="AGL84222.1"/>
    <property type="molecule type" value="Genomic_DNA"/>
</dbReference>
<evidence type="ECO:0000256" key="4">
    <source>
        <dbReference type="ARBA" id="ARBA00022452"/>
    </source>
</evidence>
<dbReference type="GO" id="GO:0015891">
    <property type="term" value="P:siderophore transport"/>
    <property type="evidence" value="ECO:0007669"/>
    <property type="project" value="InterPro"/>
</dbReference>
<evidence type="ECO:0000256" key="13">
    <source>
        <dbReference type="ARBA" id="ARBA00023237"/>
    </source>
</evidence>
<evidence type="ECO:0000256" key="8">
    <source>
        <dbReference type="ARBA" id="ARBA00023004"/>
    </source>
</evidence>
<feature type="chain" id="PRO_5013152393" evidence="17">
    <location>
        <begin position="38"/>
        <end position="823"/>
    </location>
</feature>
<keyword evidence="7 17" id="KW-0732">Signal</keyword>
<dbReference type="InterPro" id="IPR010105">
    <property type="entry name" value="TonB_sidphr_rcpt"/>
</dbReference>
<dbReference type="HOGENOM" id="CLU_008287_9_3_6"/>
<dbReference type="eggNOG" id="COG4773">
    <property type="taxonomic scope" value="Bacteria"/>
</dbReference>
<dbReference type="PROSITE" id="PS01156">
    <property type="entry name" value="TONB_DEPENDENT_REC_2"/>
    <property type="match status" value="1"/>
</dbReference>
<accession>A0A2C9EKN9</accession>
<keyword evidence="12 19" id="KW-0675">Receptor</keyword>
<organism evidence="19 20">
    <name type="scientific">Pseudomonas protegens (strain DSM 19095 / LMG 27888 / CFBP 6595 / CHA0)</name>
    <dbReference type="NCBI Taxonomy" id="1124983"/>
    <lineage>
        <taxon>Bacteria</taxon>
        <taxon>Pseudomonadati</taxon>
        <taxon>Pseudomonadota</taxon>
        <taxon>Gammaproteobacteria</taxon>
        <taxon>Pseudomonadales</taxon>
        <taxon>Pseudomonadaceae</taxon>
        <taxon>Pseudomonas</taxon>
    </lineage>
</organism>
<keyword evidence="8" id="KW-0408">Iron</keyword>
<comment type="similarity">
    <text evidence="2 14 16">Belongs to the TonB-dependent receptor family.</text>
</comment>
<evidence type="ECO:0000256" key="17">
    <source>
        <dbReference type="SAM" id="SignalP"/>
    </source>
</evidence>
<dbReference type="PANTHER" id="PTHR32552">
    <property type="entry name" value="FERRICHROME IRON RECEPTOR-RELATED"/>
    <property type="match status" value="1"/>
</dbReference>
<evidence type="ECO:0000256" key="16">
    <source>
        <dbReference type="RuleBase" id="RU003357"/>
    </source>
</evidence>
<dbReference type="NCBIfam" id="TIGR01783">
    <property type="entry name" value="TonB-siderophor"/>
    <property type="match status" value="1"/>
</dbReference>
<evidence type="ECO:0000256" key="10">
    <source>
        <dbReference type="ARBA" id="ARBA00023077"/>
    </source>
</evidence>
<dbReference type="SMART" id="SM00965">
    <property type="entry name" value="STN"/>
    <property type="match status" value="1"/>
</dbReference>
<dbReference type="InterPro" id="IPR010917">
    <property type="entry name" value="TonB_rcpt_CS"/>
</dbReference>
<protein>
    <submittedName>
        <fullName evidence="19">Ferripyoverdine receptor</fullName>
    </submittedName>
</protein>
<sequence length="823" mass="90577">MQIIPISYGTSMHLPTLTPARSILALAICLACNPVMAVEPTTATGNQATATYSFAIARQSLANALDQLSTQSGLQIAYSAALAQGIESAGVSGRMSAEQALGKLLAGTGLGFERNGANAVLLTRLPQSSQAVELEATQIVSNQLGTVTEGSGSYTPGTIATATRMVLTPRQTPQSITVVTRQHMEDFGLNNVDDVMRHTPGITVSAYDTDRTNYYARGFSINNFQYDGIPSTVRNVAYSAGNTLSDMAIYDRVEVLKGATGLLTGAGSLGATINLVRKKPTAQFQGHASLGMGSWDNYRSELDVSGPLTETGNVRGRAVAAYQDKQSFLDHYSRKTSTYYGILEFDLSPDTLLTVGGDYQDNIPKGSSWSGTFPLINATGGHNSMSRSYNNGATWSGWEQYTRTAFAMLEHDLGDGWVAKLQLDHKINSYHAELGSIQFDEPQTDGTAKVNAQKYTGDTTSDSADLYLSGPFNLFGREHELVLGGSIANSRWTGKGYWSPDFPGGKGNVVDFYNWHGKIERPIWGLPAQRTDDTVRQTGTYMTTRLNLMDDLNLFLGGRVVNYHLTGLTPSYKESGRFVPYVGAVYDLDDHFSVYASYTDIFMPQESWNKDKDSKLLNPDEGQNYELGLKGEFFEGRLNSSLAYFEVHETNRSVPDDAYNNQSPTPDNYAFKGAKAVTKGYELEISGELSPGWQVQAGYTHKIVRDDEGDKISTFEPQDQVNLYTSYKLKGDLDKLTVGGGLRWQSEGWYSVYNAPRKINEDISQEAYWLVDLMTRYQITKNLSATLNVNNIFDKSYYTNVGFYNSAAYGEPRNFMLSTRWDF</sequence>
<keyword evidence="4 14" id="KW-1134">Transmembrane beta strand</keyword>
<keyword evidence="3 14" id="KW-0813">Transport</keyword>
<dbReference type="KEGG" id="pprc:PFLCHA0_c24510"/>
<evidence type="ECO:0000313" key="19">
    <source>
        <dbReference type="EMBL" id="AGL84222.1"/>
    </source>
</evidence>
<dbReference type="RefSeq" id="WP_015635155.1">
    <property type="nucleotide sequence ID" value="NC_021237.1"/>
</dbReference>
<dbReference type="GO" id="GO:0009279">
    <property type="term" value="C:cell outer membrane"/>
    <property type="evidence" value="ECO:0007669"/>
    <property type="project" value="UniProtKB-SubCell"/>
</dbReference>
<keyword evidence="10 16" id="KW-0798">TonB box</keyword>
<dbReference type="Pfam" id="PF07715">
    <property type="entry name" value="Plug"/>
    <property type="match status" value="1"/>
</dbReference>
<dbReference type="InterPro" id="IPR011662">
    <property type="entry name" value="Secretin/TonB_short_N"/>
</dbReference>
<evidence type="ECO:0000256" key="9">
    <source>
        <dbReference type="ARBA" id="ARBA00023065"/>
    </source>
</evidence>
<dbReference type="GO" id="GO:0015344">
    <property type="term" value="F:siderophore uptake transmembrane transporter activity"/>
    <property type="evidence" value="ECO:0007669"/>
    <property type="project" value="TreeGrafter"/>
</dbReference>
<dbReference type="Proteomes" id="UP000013940">
    <property type="component" value="Chromosome"/>
</dbReference>
<keyword evidence="6 14" id="KW-0812">Transmembrane</keyword>
<dbReference type="Pfam" id="PF07660">
    <property type="entry name" value="STN"/>
    <property type="match status" value="1"/>
</dbReference>